<reference evidence="1" key="1">
    <citation type="submission" date="2023-07" db="EMBL/GenBank/DDBJ databases">
        <authorList>
            <person name="Kim M.K."/>
        </authorList>
    </citation>
    <scope>NUCLEOTIDE SEQUENCE</scope>
    <source>
        <strain evidence="1">M29</strain>
    </source>
</reference>
<dbReference type="Proteomes" id="UP001167796">
    <property type="component" value="Unassembled WGS sequence"/>
</dbReference>
<dbReference type="EMBL" id="JAUQSX010000007">
    <property type="protein sequence ID" value="MDO7847581.1"/>
    <property type="molecule type" value="Genomic_DNA"/>
</dbReference>
<accession>A0ABT9AF23</accession>
<dbReference type="RefSeq" id="WP_305012258.1">
    <property type="nucleotide sequence ID" value="NZ_JAUQSX010000007.1"/>
</dbReference>
<gene>
    <name evidence="1" type="ORF">Q5H92_14520</name>
</gene>
<evidence type="ECO:0000313" key="1">
    <source>
        <dbReference type="EMBL" id="MDO7847581.1"/>
    </source>
</evidence>
<proteinExistence type="predicted"/>
<sequence length="151" mass="16822">MKQSFDNSVAILVKAYLNDTLWKGNCYGCAVGNLVAASCGYSLNKVDLDWGVHAQRWADVFVTTRHQGQELSPERYKGPAKEQIDSTGYTWKELAQVELAFETAYPGGYYDKPDHEQGMYQGLMAVVEVLATIHNIPLEQALEAKSLFVKA</sequence>
<protein>
    <submittedName>
        <fullName evidence="1">Uncharacterized protein</fullName>
    </submittedName>
</protein>
<keyword evidence="2" id="KW-1185">Reference proteome</keyword>
<name>A0ABT9AF23_9BACT</name>
<comment type="caution">
    <text evidence="1">The sequence shown here is derived from an EMBL/GenBank/DDBJ whole genome shotgun (WGS) entry which is preliminary data.</text>
</comment>
<organism evidence="1 2">
    <name type="scientific">Hymenobacter mellowenesis</name>
    <dbReference type="NCBI Taxonomy" id="3063995"/>
    <lineage>
        <taxon>Bacteria</taxon>
        <taxon>Pseudomonadati</taxon>
        <taxon>Bacteroidota</taxon>
        <taxon>Cytophagia</taxon>
        <taxon>Cytophagales</taxon>
        <taxon>Hymenobacteraceae</taxon>
        <taxon>Hymenobacter</taxon>
    </lineage>
</organism>
<evidence type="ECO:0000313" key="2">
    <source>
        <dbReference type="Proteomes" id="UP001167796"/>
    </source>
</evidence>